<accession>A0ABU6UUQ6</accession>
<reference evidence="1 2" key="1">
    <citation type="journal article" date="2023" name="Plants (Basel)">
        <title>Bridging the Gap: Combining Genomics and Transcriptomics Approaches to Understand Stylosanthes scabra, an Orphan Legume from the Brazilian Caatinga.</title>
        <authorList>
            <person name="Ferreira-Neto J.R.C."/>
            <person name="da Silva M.D."/>
            <person name="Binneck E."/>
            <person name="de Melo N.F."/>
            <person name="da Silva R.H."/>
            <person name="de Melo A.L.T.M."/>
            <person name="Pandolfi V."/>
            <person name="Bustamante F.O."/>
            <person name="Brasileiro-Vidal A.C."/>
            <person name="Benko-Iseppon A.M."/>
        </authorList>
    </citation>
    <scope>NUCLEOTIDE SEQUENCE [LARGE SCALE GENOMIC DNA]</scope>
    <source>
        <tissue evidence="1">Leaves</tissue>
    </source>
</reference>
<sequence>LLLKSVGRQAGIRWYAHDRRKVIQPPGSAAHIVLPETSAGTKRPAQPSPMTSGHIGQDPPIVATISCELENLKRLGTTYHL</sequence>
<proteinExistence type="predicted"/>
<name>A0ABU6UUQ6_9FABA</name>
<protein>
    <submittedName>
        <fullName evidence="1">Uncharacterized protein</fullName>
    </submittedName>
</protein>
<evidence type="ECO:0000313" key="2">
    <source>
        <dbReference type="Proteomes" id="UP001341840"/>
    </source>
</evidence>
<evidence type="ECO:0000313" key="1">
    <source>
        <dbReference type="EMBL" id="MED6165046.1"/>
    </source>
</evidence>
<gene>
    <name evidence="1" type="ORF">PIB30_095935</name>
</gene>
<dbReference type="Proteomes" id="UP001341840">
    <property type="component" value="Unassembled WGS sequence"/>
</dbReference>
<organism evidence="1 2">
    <name type="scientific">Stylosanthes scabra</name>
    <dbReference type="NCBI Taxonomy" id="79078"/>
    <lineage>
        <taxon>Eukaryota</taxon>
        <taxon>Viridiplantae</taxon>
        <taxon>Streptophyta</taxon>
        <taxon>Embryophyta</taxon>
        <taxon>Tracheophyta</taxon>
        <taxon>Spermatophyta</taxon>
        <taxon>Magnoliopsida</taxon>
        <taxon>eudicotyledons</taxon>
        <taxon>Gunneridae</taxon>
        <taxon>Pentapetalae</taxon>
        <taxon>rosids</taxon>
        <taxon>fabids</taxon>
        <taxon>Fabales</taxon>
        <taxon>Fabaceae</taxon>
        <taxon>Papilionoideae</taxon>
        <taxon>50 kb inversion clade</taxon>
        <taxon>dalbergioids sensu lato</taxon>
        <taxon>Dalbergieae</taxon>
        <taxon>Pterocarpus clade</taxon>
        <taxon>Stylosanthes</taxon>
    </lineage>
</organism>
<comment type="caution">
    <text evidence="1">The sequence shown here is derived from an EMBL/GenBank/DDBJ whole genome shotgun (WGS) entry which is preliminary data.</text>
</comment>
<keyword evidence="2" id="KW-1185">Reference proteome</keyword>
<dbReference type="EMBL" id="JASCZI010123061">
    <property type="protein sequence ID" value="MED6165046.1"/>
    <property type="molecule type" value="Genomic_DNA"/>
</dbReference>
<feature type="non-terminal residue" evidence="1">
    <location>
        <position position="1"/>
    </location>
</feature>